<evidence type="ECO:0000313" key="3">
    <source>
        <dbReference type="Proteomes" id="UP000054279"/>
    </source>
</evidence>
<dbReference type="HOGENOM" id="CLU_045014_0_0_1"/>
<reference evidence="2 3" key="1">
    <citation type="submission" date="2014-06" db="EMBL/GenBank/DDBJ databases">
        <title>Evolutionary Origins and Diversification of the Mycorrhizal Mutualists.</title>
        <authorList>
            <consortium name="DOE Joint Genome Institute"/>
            <consortium name="Mycorrhizal Genomics Consortium"/>
            <person name="Kohler A."/>
            <person name="Kuo A."/>
            <person name="Nagy L.G."/>
            <person name="Floudas D."/>
            <person name="Copeland A."/>
            <person name="Barry K.W."/>
            <person name="Cichocki N."/>
            <person name="Veneault-Fourrey C."/>
            <person name="LaButti K."/>
            <person name="Lindquist E.A."/>
            <person name="Lipzen A."/>
            <person name="Lundell T."/>
            <person name="Morin E."/>
            <person name="Murat C."/>
            <person name="Riley R."/>
            <person name="Ohm R."/>
            <person name="Sun H."/>
            <person name="Tunlid A."/>
            <person name="Henrissat B."/>
            <person name="Grigoriev I.V."/>
            <person name="Hibbett D.S."/>
            <person name="Martin F."/>
        </authorList>
    </citation>
    <scope>NUCLEOTIDE SEQUENCE [LARGE SCALE GENOMIC DNA]</scope>
    <source>
        <strain evidence="2 3">SS14</strain>
    </source>
</reference>
<protein>
    <recommendedName>
        <fullName evidence="1">AB hydrolase-1 domain-containing protein</fullName>
    </recommendedName>
</protein>
<dbReference type="InterPro" id="IPR000073">
    <property type="entry name" value="AB_hydrolase_1"/>
</dbReference>
<name>A0A0C9U1M1_SPHS4</name>
<evidence type="ECO:0000259" key="1">
    <source>
        <dbReference type="Pfam" id="PF12697"/>
    </source>
</evidence>
<dbReference type="Pfam" id="PF12697">
    <property type="entry name" value="Abhydrolase_6"/>
    <property type="match status" value="1"/>
</dbReference>
<dbReference type="AlphaFoldDB" id="A0A0C9U1M1"/>
<sequence>MAVLTIDETKPTALFYLDSGPLPSSDTYTTIFILHGHTFHSPVFSRLLALVPAYNLRLVAITRRDYPGSTSLGNLEVCAKIAKERELPKWRQEDGKGGIFLMGWSLGNMLGLAAMTFLKEMPRDLREDLNEWVKGYIIFESTLGYKLSKYLPWSSLLYDGSMTASERVNTYMSWITSYFDHPDVDALKFSDKPSEARPSSDSSFTEENRSAFIEATIGPRSEDPLFRSHPELIQYLRRKALAPIPQSFWSNAEVLHIVGDKTSWGNLYAADQLAKELSEWRAEGRRVRKYEKLILKGGNHFAHWDDPDKLLRILSDFTHSQG</sequence>
<dbReference type="EMBL" id="KN837320">
    <property type="protein sequence ID" value="KIJ27909.1"/>
    <property type="molecule type" value="Genomic_DNA"/>
</dbReference>
<accession>A0A0C9U1M1</accession>
<dbReference type="InterPro" id="IPR029058">
    <property type="entry name" value="AB_hydrolase_fold"/>
</dbReference>
<gene>
    <name evidence="2" type="ORF">M422DRAFT_784701</name>
</gene>
<dbReference type="Proteomes" id="UP000054279">
    <property type="component" value="Unassembled WGS sequence"/>
</dbReference>
<evidence type="ECO:0000313" key="2">
    <source>
        <dbReference type="EMBL" id="KIJ27909.1"/>
    </source>
</evidence>
<dbReference type="Gene3D" id="3.40.50.1820">
    <property type="entry name" value="alpha/beta hydrolase"/>
    <property type="match status" value="1"/>
</dbReference>
<organism evidence="2 3">
    <name type="scientific">Sphaerobolus stellatus (strain SS14)</name>
    <dbReference type="NCBI Taxonomy" id="990650"/>
    <lineage>
        <taxon>Eukaryota</taxon>
        <taxon>Fungi</taxon>
        <taxon>Dikarya</taxon>
        <taxon>Basidiomycota</taxon>
        <taxon>Agaricomycotina</taxon>
        <taxon>Agaricomycetes</taxon>
        <taxon>Phallomycetidae</taxon>
        <taxon>Geastrales</taxon>
        <taxon>Sphaerobolaceae</taxon>
        <taxon>Sphaerobolus</taxon>
    </lineage>
</organism>
<keyword evidence="3" id="KW-1185">Reference proteome</keyword>
<feature type="domain" description="AB hydrolase-1" evidence="1">
    <location>
        <begin position="31"/>
        <end position="311"/>
    </location>
</feature>
<dbReference type="SUPFAM" id="SSF53474">
    <property type="entry name" value="alpha/beta-Hydrolases"/>
    <property type="match status" value="1"/>
</dbReference>
<proteinExistence type="predicted"/>
<dbReference type="OrthoDB" id="5311491at2759"/>